<dbReference type="Proteomes" id="UP000886501">
    <property type="component" value="Unassembled WGS sequence"/>
</dbReference>
<sequence length="488" mass="51517">MVQMPGNQHMGPMNRTMLPPNGPPNMSNHIPGNQQQAHSPNYPQPPGRPSSRPSTPGQGVITNPSPSMTNRLPPGGIPPSMNEINGELMRIPNTLLPKIKQELMIPHDKDLAAMTPEEKHRILVVYRGKYRIQPQPGPGAPQQPPNPAGPSSTPLMTPANVRNNPPAQQRAKRNSTSPGEEEGSSPKRPRPSPSGGDHPNPPGPPQNQPPMASMVPFNPQAGGGPPGPQNMQNGMMRPQMNMAYQSMTGFGSPMSPGMVSIPTPAMMNNPVHMTPEMHNYRQSMQKLHHKAMGPPLVGNNAGSPLSNPPQTAGPAPFNAGNMNTATVIKPVGGMMPPPPSPGINKVQQNGGEKPSEPGARPGSSPGQGPQPGPQNPGQPQQPPSTTQQSQQPPQLPQQQPPANQPGPGQGPPTNPAPATPSAPPSMGAEATSGLIDLQQSAMGGLGDLTWDIGDFDQTFLRQDPGDLNFERDFGQWFNPGGDVTLDMK</sequence>
<reference evidence="1" key="2">
    <citation type="journal article" date="2020" name="Nat. Commun.">
        <title>Large-scale genome sequencing of mycorrhizal fungi provides insights into the early evolution of symbiotic traits.</title>
        <authorList>
            <person name="Miyauchi S."/>
            <person name="Kiss E."/>
            <person name="Kuo A."/>
            <person name="Drula E."/>
            <person name="Kohler A."/>
            <person name="Sanchez-Garcia M."/>
            <person name="Morin E."/>
            <person name="Andreopoulos B."/>
            <person name="Barry K.W."/>
            <person name="Bonito G."/>
            <person name="Buee M."/>
            <person name="Carver A."/>
            <person name="Chen C."/>
            <person name="Cichocki N."/>
            <person name="Clum A."/>
            <person name="Culley D."/>
            <person name="Crous P.W."/>
            <person name="Fauchery L."/>
            <person name="Girlanda M."/>
            <person name="Hayes R.D."/>
            <person name="Keri Z."/>
            <person name="LaButti K."/>
            <person name="Lipzen A."/>
            <person name="Lombard V."/>
            <person name="Magnuson J."/>
            <person name="Maillard F."/>
            <person name="Murat C."/>
            <person name="Nolan M."/>
            <person name="Ohm R.A."/>
            <person name="Pangilinan J."/>
            <person name="Pereira M.F."/>
            <person name="Perotto S."/>
            <person name="Peter M."/>
            <person name="Pfister S."/>
            <person name="Riley R."/>
            <person name="Sitrit Y."/>
            <person name="Stielow J.B."/>
            <person name="Szollosi G."/>
            <person name="Zifcakova L."/>
            <person name="Stursova M."/>
            <person name="Spatafora J.W."/>
            <person name="Tedersoo L."/>
            <person name="Vaario L.M."/>
            <person name="Yamada A."/>
            <person name="Yan M."/>
            <person name="Wang P."/>
            <person name="Xu J."/>
            <person name="Bruns T."/>
            <person name="Baldrian P."/>
            <person name="Vilgalys R."/>
            <person name="Dunand C."/>
            <person name="Henrissat B."/>
            <person name="Grigoriev I.V."/>
            <person name="Hibbett D."/>
            <person name="Nagy L.G."/>
            <person name="Martin F.M."/>
        </authorList>
    </citation>
    <scope>NUCLEOTIDE SEQUENCE</scope>
    <source>
        <strain evidence="1">P2</strain>
    </source>
</reference>
<protein>
    <submittedName>
        <fullName evidence="1">Uncharacterized protein</fullName>
    </submittedName>
</protein>
<evidence type="ECO:0000313" key="1">
    <source>
        <dbReference type="EMBL" id="KAF9648648.1"/>
    </source>
</evidence>
<evidence type="ECO:0000313" key="2">
    <source>
        <dbReference type="Proteomes" id="UP000886501"/>
    </source>
</evidence>
<gene>
    <name evidence="1" type="ORF">BDM02DRAFT_2207585</name>
</gene>
<comment type="caution">
    <text evidence="1">The sequence shown here is derived from an EMBL/GenBank/DDBJ whole genome shotgun (WGS) entry which is preliminary data.</text>
</comment>
<keyword evidence="2" id="KW-1185">Reference proteome</keyword>
<reference evidence="1" key="1">
    <citation type="submission" date="2019-10" db="EMBL/GenBank/DDBJ databases">
        <authorList>
            <consortium name="DOE Joint Genome Institute"/>
            <person name="Kuo A."/>
            <person name="Miyauchi S."/>
            <person name="Kiss E."/>
            <person name="Drula E."/>
            <person name="Kohler A."/>
            <person name="Sanchez-Garcia M."/>
            <person name="Andreopoulos B."/>
            <person name="Barry K.W."/>
            <person name="Bonito G."/>
            <person name="Buee M."/>
            <person name="Carver A."/>
            <person name="Chen C."/>
            <person name="Cichocki N."/>
            <person name="Clum A."/>
            <person name="Culley D."/>
            <person name="Crous P.W."/>
            <person name="Fauchery L."/>
            <person name="Girlanda M."/>
            <person name="Hayes R."/>
            <person name="Keri Z."/>
            <person name="Labutti K."/>
            <person name="Lipzen A."/>
            <person name="Lombard V."/>
            <person name="Magnuson J."/>
            <person name="Maillard F."/>
            <person name="Morin E."/>
            <person name="Murat C."/>
            <person name="Nolan M."/>
            <person name="Ohm R."/>
            <person name="Pangilinan J."/>
            <person name="Pereira M."/>
            <person name="Perotto S."/>
            <person name="Peter M."/>
            <person name="Riley R."/>
            <person name="Sitrit Y."/>
            <person name="Stielow B."/>
            <person name="Szollosi G."/>
            <person name="Zifcakova L."/>
            <person name="Stursova M."/>
            <person name="Spatafora J.W."/>
            <person name="Tedersoo L."/>
            <person name="Vaario L.-M."/>
            <person name="Yamada A."/>
            <person name="Yan M."/>
            <person name="Wang P."/>
            <person name="Xu J."/>
            <person name="Bruns T."/>
            <person name="Baldrian P."/>
            <person name="Vilgalys R."/>
            <person name="Henrissat B."/>
            <person name="Grigoriev I.V."/>
            <person name="Hibbett D."/>
            <person name="Nagy L.G."/>
            <person name="Martin F.M."/>
        </authorList>
    </citation>
    <scope>NUCLEOTIDE SEQUENCE</scope>
    <source>
        <strain evidence="1">P2</strain>
    </source>
</reference>
<accession>A0ACB6ZGS1</accession>
<organism evidence="1 2">
    <name type="scientific">Thelephora ganbajun</name>
    <name type="common">Ganba fungus</name>
    <dbReference type="NCBI Taxonomy" id="370292"/>
    <lineage>
        <taxon>Eukaryota</taxon>
        <taxon>Fungi</taxon>
        <taxon>Dikarya</taxon>
        <taxon>Basidiomycota</taxon>
        <taxon>Agaricomycotina</taxon>
        <taxon>Agaricomycetes</taxon>
        <taxon>Thelephorales</taxon>
        <taxon>Thelephoraceae</taxon>
        <taxon>Thelephora</taxon>
    </lineage>
</organism>
<name>A0ACB6ZGS1_THEGA</name>
<dbReference type="EMBL" id="MU118010">
    <property type="protein sequence ID" value="KAF9648648.1"/>
    <property type="molecule type" value="Genomic_DNA"/>
</dbReference>
<proteinExistence type="predicted"/>